<dbReference type="InterPro" id="IPR017941">
    <property type="entry name" value="Rieske_2Fe-2S"/>
</dbReference>
<dbReference type="RefSeq" id="WP_027844433.1">
    <property type="nucleotide sequence ID" value="NZ_LMTZ01000099.1"/>
</dbReference>
<evidence type="ECO:0000256" key="2">
    <source>
        <dbReference type="ARBA" id="ARBA00022723"/>
    </source>
</evidence>
<proteinExistence type="predicted"/>
<dbReference type="PANTHER" id="PTHR21496">
    <property type="entry name" value="FERREDOXIN-RELATED"/>
    <property type="match status" value="1"/>
</dbReference>
<evidence type="ECO:0000259" key="5">
    <source>
        <dbReference type="PROSITE" id="PS51296"/>
    </source>
</evidence>
<reference evidence="6 7" key="1">
    <citation type="journal article" date="2015" name="Genome Announc.">
        <title>Draft Genome of the Euendolithic (true boring) Cyanobacterium Mastigocoleus testarum strain BC008.</title>
        <authorList>
            <person name="Guida B.S."/>
            <person name="Garcia-Pichel F."/>
        </authorList>
    </citation>
    <scope>NUCLEOTIDE SEQUENCE [LARGE SCALE GENOMIC DNA]</scope>
    <source>
        <strain evidence="6 7">BC008</strain>
    </source>
</reference>
<evidence type="ECO:0000256" key="1">
    <source>
        <dbReference type="ARBA" id="ARBA00022714"/>
    </source>
</evidence>
<accession>A0A0V7ZN59</accession>
<gene>
    <name evidence="6" type="ORF">BC008_24520</name>
</gene>
<keyword evidence="3" id="KW-0408">Iron</keyword>
<comment type="caution">
    <text evidence="6">The sequence shown here is derived from an EMBL/GenBank/DDBJ whole genome shotgun (WGS) entry which is preliminary data.</text>
</comment>
<dbReference type="Pfam" id="PF00355">
    <property type="entry name" value="Rieske"/>
    <property type="match status" value="1"/>
</dbReference>
<evidence type="ECO:0000313" key="7">
    <source>
        <dbReference type="Proteomes" id="UP000053372"/>
    </source>
</evidence>
<dbReference type="Gene3D" id="2.102.10.10">
    <property type="entry name" value="Rieske [2Fe-2S] iron-sulphur domain"/>
    <property type="match status" value="1"/>
</dbReference>
<keyword evidence="1" id="KW-0001">2Fe-2S</keyword>
<dbReference type="GO" id="GO:0051537">
    <property type="term" value="F:2 iron, 2 sulfur cluster binding"/>
    <property type="evidence" value="ECO:0007669"/>
    <property type="project" value="UniProtKB-KW"/>
</dbReference>
<organism evidence="6 7">
    <name type="scientific">Mastigocoleus testarum BC008</name>
    <dbReference type="NCBI Taxonomy" id="371196"/>
    <lineage>
        <taxon>Bacteria</taxon>
        <taxon>Bacillati</taxon>
        <taxon>Cyanobacteriota</taxon>
        <taxon>Cyanophyceae</taxon>
        <taxon>Nostocales</taxon>
        <taxon>Hapalosiphonaceae</taxon>
        <taxon>Mastigocoleus</taxon>
    </lineage>
</organism>
<dbReference type="SUPFAM" id="SSF50022">
    <property type="entry name" value="ISP domain"/>
    <property type="match status" value="1"/>
</dbReference>
<dbReference type="PANTHER" id="PTHR21496:SF23">
    <property type="entry name" value="3-PHENYLPROPIONATE_CINNAMIC ACID DIOXYGENASE FERREDOXIN SUBUNIT"/>
    <property type="match status" value="1"/>
</dbReference>
<dbReference type="GO" id="GO:0016705">
    <property type="term" value="F:oxidoreductase activity, acting on paired donors, with incorporation or reduction of molecular oxygen"/>
    <property type="evidence" value="ECO:0007669"/>
    <property type="project" value="UniProtKB-ARBA"/>
</dbReference>
<dbReference type="InterPro" id="IPR036922">
    <property type="entry name" value="Rieske_2Fe-2S_sf"/>
</dbReference>
<dbReference type="GO" id="GO:0046872">
    <property type="term" value="F:metal ion binding"/>
    <property type="evidence" value="ECO:0007669"/>
    <property type="project" value="UniProtKB-KW"/>
</dbReference>
<dbReference type="AlphaFoldDB" id="A0A0V7ZN59"/>
<sequence>MNWVKVLSQESLAPGAREVVKVGKQAILIINHSGEIFAVDNKCPHLKLSLKKGKVTDDGAIVCRWHRSAFDLRSGEVKEWCTFPPVVGSMMGKMSDQKSLPVFPTRIEDGNILVGLEE</sequence>
<keyword evidence="2" id="KW-0479">Metal-binding</keyword>
<dbReference type="Proteomes" id="UP000053372">
    <property type="component" value="Unassembled WGS sequence"/>
</dbReference>
<evidence type="ECO:0000256" key="4">
    <source>
        <dbReference type="ARBA" id="ARBA00023014"/>
    </source>
</evidence>
<evidence type="ECO:0000313" key="6">
    <source>
        <dbReference type="EMBL" id="KST66144.1"/>
    </source>
</evidence>
<keyword evidence="4" id="KW-0411">Iron-sulfur</keyword>
<dbReference type="PROSITE" id="PS51296">
    <property type="entry name" value="RIESKE"/>
    <property type="match status" value="1"/>
</dbReference>
<protein>
    <submittedName>
        <fullName evidence="6">(2Fe-2S)-binding protein</fullName>
    </submittedName>
</protein>
<dbReference type="OrthoDB" id="9795104at2"/>
<evidence type="ECO:0000256" key="3">
    <source>
        <dbReference type="ARBA" id="ARBA00023004"/>
    </source>
</evidence>
<feature type="domain" description="Rieske" evidence="5">
    <location>
        <begin position="3"/>
        <end position="114"/>
    </location>
</feature>
<dbReference type="EMBL" id="LMTZ01000099">
    <property type="protein sequence ID" value="KST66144.1"/>
    <property type="molecule type" value="Genomic_DNA"/>
</dbReference>
<keyword evidence="7" id="KW-1185">Reference proteome</keyword>
<dbReference type="GO" id="GO:0004497">
    <property type="term" value="F:monooxygenase activity"/>
    <property type="evidence" value="ECO:0007669"/>
    <property type="project" value="UniProtKB-ARBA"/>
</dbReference>
<name>A0A0V7ZN59_9CYAN</name>